<keyword evidence="1" id="KW-1133">Transmembrane helix</keyword>
<evidence type="ECO:0000313" key="2">
    <source>
        <dbReference type="EMBL" id="GHD62666.1"/>
    </source>
</evidence>
<proteinExistence type="predicted"/>
<reference evidence="2" key="1">
    <citation type="journal article" date="2014" name="Int. J. Syst. Evol. Microbiol.">
        <title>Complete genome sequence of Corynebacterium casei LMG S-19264T (=DSM 44701T), isolated from a smear-ripened cheese.</title>
        <authorList>
            <consortium name="US DOE Joint Genome Institute (JGI-PGF)"/>
            <person name="Walter F."/>
            <person name="Albersmeier A."/>
            <person name="Kalinowski J."/>
            <person name="Ruckert C."/>
        </authorList>
    </citation>
    <scope>NUCLEOTIDE SEQUENCE</scope>
    <source>
        <strain evidence="2">KCTC 42651</strain>
    </source>
</reference>
<keyword evidence="3" id="KW-1185">Reference proteome</keyword>
<organism evidence="2 3">
    <name type="scientific">Thalassobaculum fulvum</name>
    <dbReference type="NCBI Taxonomy" id="1633335"/>
    <lineage>
        <taxon>Bacteria</taxon>
        <taxon>Pseudomonadati</taxon>
        <taxon>Pseudomonadota</taxon>
        <taxon>Alphaproteobacteria</taxon>
        <taxon>Rhodospirillales</taxon>
        <taxon>Thalassobaculaceae</taxon>
        <taxon>Thalassobaculum</taxon>
    </lineage>
</organism>
<keyword evidence="1" id="KW-0472">Membrane</keyword>
<dbReference type="Proteomes" id="UP000630353">
    <property type="component" value="Unassembled WGS sequence"/>
</dbReference>
<accession>A0A918XY44</accession>
<evidence type="ECO:0000313" key="3">
    <source>
        <dbReference type="Proteomes" id="UP000630353"/>
    </source>
</evidence>
<dbReference type="RefSeq" id="WP_189995220.1">
    <property type="nucleotide sequence ID" value="NZ_BMZS01000015.1"/>
</dbReference>
<evidence type="ECO:0000256" key="1">
    <source>
        <dbReference type="SAM" id="Phobius"/>
    </source>
</evidence>
<sequence length="99" mass="10726">MARFLALWRGDLPLVDAFWTWTVFGGLLVNISTSVAFLALITVDLPWVALIVGYGLSLPYNLVTVVGVWRSAARHDGPRSQADLARGLSLALMAVLSLT</sequence>
<gene>
    <name evidence="2" type="ORF">GCM10017083_51690</name>
</gene>
<protein>
    <submittedName>
        <fullName evidence="2">Uncharacterized protein</fullName>
    </submittedName>
</protein>
<reference evidence="2" key="2">
    <citation type="submission" date="2020-09" db="EMBL/GenBank/DDBJ databases">
        <authorList>
            <person name="Sun Q."/>
            <person name="Kim S."/>
        </authorList>
    </citation>
    <scope>NUCLEOTIDE SEQUENCE</scope>
    <source>
        <strain evidence="2">KCTC 42651</strain>
    </source>
</reference>
<dbReference type="AlphaFoldDB" id="A0A918XY44"/>
<comment type="caution">
    <text evidence="2">The sequence shown here is derived from an EMBL/GenBank/DDBJ whole genome shotgun (WGS) entry which is preliminary data.</text>
</comment>
<feature type="transmembrane region" description="Helical" evidence="1">
    <location>
        <begin position="47"/>
        <end position="69"/>
    </location>
</feature>
<feature type="transmembrane region" description="Helical" evidence="1">
    <location>
        <begin position="21"/>
        <end position="41"/>
    </location>
</feature>
<keyword evidence="1" id="KW-0812">Transmembrane</keyword>
<dbReference type="EMBL" id="BMZS01000015">
    <property type="protein sequence ID" value="GHD62666.1"/>
    <property type="molecule type" value="Genomic_DNA"/>
</dbReference>
<name>A0A918XY44_9PROT</name>